<feature type="transmembrane region" description="Helical" evidence="10">
    <location>
        <begin position="205"/>
        <end position="227"/>
    </location>
</feature>
<evidence type="ECO:0000256" key="9">
    <source>
        <dbReference type="ARBA" id="ARBA00023136"/>
    </source>
</evidence>
<dbReference type="NCBIfam" id="TIGR01183">
    <property type="entry name" value="ntrB"/>
    <property type="match status" value="1"/>
</dbReference>
<dbReference type="EMBL" id="NXII01000020">
    <property type="protein sequence ID" value="RXI38268.1"/>
    <property type="molecule type" value="Genomic_DNA"/>
</dbReference>
<evidence type="ECO:0000256" key="5">
    <source>
        <dbReference type="ARBA" id="ARBA00022519"/>
    </source>
</evidence>
<keyword evidence="7 10" id="KW-1133">Transmembrane helix</keyword>
<feature type="transmembrane region" description="Helical" evidence="10">
    <location>
        <begin position="9"/>
        <end position="30"/>
    </location>
</feature>
<accession>A0A6M8NGK7</accession>
<comment type="caution">
    <text evidence="11">The sequence shown here is derived from an EMBL/GenBank/DDBJ whole genome shotgun (WGS) entry which is preliminary data.</text>
</comment>
<dbReference type="GO" id="GO:0015112">
    <property type="term" value="F:nitrate transmembrane transporter activity"/>
    <property type="evidence" value="ECO:0007669"/>
    <property type="project" value="InterPro"/>
</dbReference>
<keyword evidence="3 10" id="KW-0813">Transport</keyword>
<evidence type="ECO:0000313" key="12">
    <source>
        <dbReference type="Proteomes" id="UP000290378"/>
    </source>
</evidence>
<keyword evidence="6 10" id="KW-0812">Transmembrane</keyword>
<dbReference type="SUPFAM" id="SSF161098">
    <property type="entry name" value="MetI-like"/>
    <property type="match status" value="1"/>
</dbReference>
<keyword evidence="4" id="KW-1003">Cell membrane</keyword>
<evidence type="ECO:0000256" key="8">
    <source>
        <dbReference type="ARBA" id="ARBA00023065"/>
    </source>
</evidence>
<dbReference type="PANTHER" id="PTHR30151">
    <property type="entry name" value="ALKANE SULFONATE ABC TRANSPORTER-RELATED, MEMBRANE SUBUNIT"/>
    <property type="match status" value="1"/>
</dbReference>
<comment type="similarity">
    <text evidence="10">Belongs to the binding-protein-dependent transport system permease family.</text>
</comment>
<organism evidence="11 12">
    <name type="scientific">Arcobacter cloacae</name>
    <dbReference type="NCBI Taxonomy" id="1054034"/>
    <lineage>
        <taxon>Bacteria</taxon>
        <taxon>Pseudomonadati</taxon>
        <taxon>Campylobacterota</taxon>
        <taxon>Epsilonproteobacteria</taxon>
        <taxon>Campylobacterales</taxon>
        <taxon>Arcobacteraceae</taxon>
        <taxon>Arcobacter</taxon>
    </lineage>
</organism>
<evidence type="ECO:0000256" key="4">
    <source>
        <dbReference type="ARBA" id="ARBA00022475"/>
    </source>
</evidence>
<feature type="transmembrane region" description="Helical" evidence="10">
    <location>
        <begin position="233"/>
        <end position="256"/>
    </location>
</feature>
<dbReference type="InterPro" id="IPR000515">
    <property type="entry name" value="MetI-like"/>
</dbReference>
<dbReference type="AlphaFoldDB" id="A0A6M8NGK7"/>
<keyword evidence="8" id="KW-0406">Ion transport</keyword>
<comment type="subcellular location">
    <subcellularLocation>
        <location evidence="1">Cell inner membrane</location>
    </subcellularLocation>
    <subcellularLocation>
        <location evidence="2 10">Cell membrane</location>
        <topology evidence="2 10">Multi-pass membrane protein</topology>
    </subcellularLocation>
</comment>
<dbReference type="PANTHER" id="PTHR30151:SF7">
    <property type="entry name" value="NITRATE IMPORT PERMEASE PROTEIN NRTB"/>
    <property type="match status" value="1"/>
</dbReference>
<evidence type="ECO:0000256" key="10">
    <source>
        <dbReference type="RuleBase" id="RU363032"/>
    </source>
</evidence>
<evidence type="ECO:0000256" key="2">
    <source>
        <dbReference type="ARBA" id="ARBA00004651"/>
    </source>
</evidence>
<dbReference type="PROSITE" id="PS50928">
    <property type="entry name" value="ABC_TM1"/>
    <property type="match status" value="1"/>
</dbReference>
<evidence type="ECO:0000256" key="1">
    <source>
        <dbReference type="ARBA" id="ARBA00004533"/>
    </source>
</evidence>
<reference evidence="11 12" key="1">
    <citation type="submission" date="2017-09" db="EMBL/GenBank/DDBJ databases">
        <title>Genomics of the genus Arcobacter.</title>
        <authorList>
            <person name="Perez-Cataluna A."/>
            <person name="Figueras M.J."/>
            <person name="Salas-Masso N."/>
        </authorList>
    </citation>
    <scope>NUCLEOTIDE SEQUENCE [LARGE SCALE GENOMIC DNA]</scope>
    <source>
        <strain evidence="11 12">CECT 7834</strain>
    </source>
</reference>
<dbReference type="FunFam" id="1.10.3720.10:FF:000003">
    <property type="entry name" value="Aliphatic sulfonate ABC transporter permease"/>
    <property type="match status" value="1"/>
</dbReference>
<gene>
    <name evidence="11" type="primary">ntrB</name>
    <name evidence="11" type="ORF">CP963_11605</name>
</gene>
<dbReference type="Proteomes" id="UP000290378">
    <property type="component" value="Unassembled WGS sequence"/>
</dbReference>
<feature type="transmembrane region" description="Helical" evidence="10">
    <location>
        <begin position="140"/>
        <end position="159"/>
    </location>
</feature>
<evidence type="ECO:0000256" key="7">
    <source>
        <dbReference type="ARBA" id="ARBA00022989"/>
    </source>
</evidence>
<evidence type="ECO:0000256" key="6">
    <source>
        <dbReference type="ARBA" id="ARBA00022692"/>
    </source>
</evidence>
<dbReference type="GO" id="GO:0006811">
    <property type="term" value="P:monoatomic ion transport"/>
    <property type="evidence" value="ECO:0007669"/>
    <property type="project" value="UniProtKB-KW"/>
</dbReference>
<dbReference type="GO" id="GO:0005886">
    <property type="term" value="C:plasma membrane"/>
    <property type="evidence" value="ECO:0007669"/>
    <property type="project" value="UniProtKB-SubCell"/>
</dbReference>
<keyword evidence="12" id="KW-1185">Reference proteome</keyword>
<keyword evidence="9 10" id="KW-0472">Membrane</keyword>
<dbReference type="InterPro" id="IPR035906">
    <property type="entry name" value="MetI-like_sf"/>
</dbReference>
<proteinExistence type="inferred from homology"/>
<dbReference type="Pfam" id="PF00528">
    <property type="entry name" value="BPD_transp_1"/>
    <property type="match status" value="1"/>
</dbReference>
<feature type="transmembrane region" description="Helical" evidence="10">
    <location>
        <begin position="83"/>
        <end position="102"/>
    </location>
</feature>
<evidence type="ECO:0000256" key="3">
    <source>
        <dbReference type="ARBA" id="ARBA00022448"/>
    </source>
</evidence>
<name>A0A6M8NGK7_9BACT</name>
<dbReference type="InterPro" id="IPR005889">
    <property type="entry name" value="NtrB"/>
</dbReference>
<evidence type="ECO:0000313" key="11">
    <source>
        <dbReference type="EMBL" id="RXI38268.1"/>
    </source>
</evidence>
<dbReference type="CDD" id="cd06261">
    <property type="entry name" value="TM_PBP2"/>
    <property type="match status" value="1"/>
</dbReference>
<feature type="transmembrane region" description="Helical" evidence="10">
    <location>
        <begin position="114"/>
        <end position="134"/>
    </location>
</feature>
<dbReference type="RefSeq" id="WP_129014346.1">
    <property type="nucleotide sequence ID" value="NZ_CBCSEI010000016.1"/>
</dbReference>
<dbReference type="GO" id="GO:0042918">
    <property type="term" value="P:alkanesulfonate transmembrane transport"/>
    <property type="evidence" value="ECO:0007669"/>
    <property type="project" value="UniProtKB-ARBA"/>
</dbReference>
<sequence length="269" mass="29787">MNKELLKKIFLPLIVLVIIIQVWSGVAAFISGFPTPSDTFVYAFGGTTSSGDEIKGALSDPFYVENQDDKGIFWQLVESLKRVFAGFALAVIVGVPIGLMVGMSKNIHYALDPFIQILKPVSPLAWLPLLLFAFKDIDNTAISTIFVTSIWPIIINTSLGVKNVSEDYLNVAKVLRFTSLEKVFKIILPVAVPYIFAGMRLSLGIAWLVIVAAEMLTGGIGIGFWIWDEYNNLAYHNIIIGIIIVGLVGFILDIFMGKIADYFDYRKKV</sequence>
<dbReference type="Gene3D" id="1.10.3720.10">
    <property type="entry name" value="MetI-like"/>
    <property type="match status" value="1"/>
</dbReference>
<protein>
    <submittedName>
        <fullName evidence="11">Nitrate ABC transporter, permease protein</fullName>
    </submittedName>
</protein>
<keyword evidence="5" id="KW-0997">Cell inner membrane</keyword>